<dbReference type="Gene3D" id="2.40.10.10">
    <property type="entry name" value="Trypsin-like serine proteases"/>
    <property type="match status" value="2"/>
</dbReference>
<sequence length="460" mass="52351">HCDQPEADKEFAIATHFPCSCLGKYKLLIILTPSDKQQKLKKVQEVQLQDYTVHPKDKYSVFYIDTVGGKNTTSKKLFRNNIFKEFKYLCVYRERGMTVGEALQRDGRFIDNLDKFTLSNNENPESKTELTLKAPEKSEGQYKETRQCSDVAPQGEISVKTELVQELSRENFGKIQSSFSEVHRVRKLLKLGESVCYLEVHCSSQAVQGTGFMLFDNYVLTNGHLFTMVNFPADMLMKPLEENVTAVFNVEDPTAAAEWKKCKVRGIVDLRHDELDYAILELEIDQNKPQGLLKKFCPMPENGEACVVGHPEGGVKKMDPTCIIEKQIRKQKVIERLYPFIFHKIINNLKDNDIDTTYNTFMYHGSSGSPVFDGDGGVFGLHTGGFPYKHLNQTQSVIEYAQPLLTIFESFVSRLKKNGYDELLETVKKEAKGNPDLEKICGLELDHKVAHVDDESMETD</sequence>
<reference evidence="1" key="1">
    <citation type="submission" date="2021-04" db="EMBL/GenBank/DDBJ databases">
        <authorList>
            <consortium name="Wellcome Sanger Institute Data Sharing"/>
        </authorList>
    </citation>
    <scope>NUCLEOTIDE SEQUENCE [LARGE SCALE GENOMIC DNA]</scope>
</reference>
<dbReference type="GeneTree" id="ENSGT00390000005182"/>
<dbReference type="Pfam" id="PF13365">
    <property type="entry name" value="Trypsin_2"/>
    <property type="match status" value="1"/>
</dbReference>
<evidence type="ECO:0008006" key="3">
    <source>
        <dbReference type="Google" id="ProtNLM"/>
    </source>
</evidence>
<dbReference type="SUPFAM" id="SSF50494">
    <property type="entry name" value="Trypsin-like serine proteases"/>
    <property type="match status" value="1"/>
</dbReference>
<dbReference type="AlphaFoldDB" id="A0A3Q1IG00"/>
<dbReference type="Proteomes" id="UP000265040">
    <property type="component" value="Chromosome 18"/>
</dbReference>
<dbReference type="Ensembl" id="ENSATET00000016743.3">
    <property type="protein sequence ID" value="ENSATEP00000016463.3"/>
    <property type="gene ID" value="ENSATEG00000011467.3"/>
</dbReference>
<name>A0A3Q1IG00_ANATE</name>
<dbReference type="InterPro" id="IPR043504">
    <property type="entry name" value="Peptidase_S1_PA_chymotrypsin"/>
</dbReference>
<dbReference type="GO" id="GO:0000785">
    <property type="term" value="C:chromatin"/>
    <property type="evidence" value="ECO:0007669"/>
    <property type="project" value="TreeGrafter"/>
</dbReference>
<dbReference type="InterPro" id="IPR009003">
    <property type="entry name" value="Peptidase_S1_PA"/>
</dbReference>
<protein>
    <recommendedName>
        <fullName evidence="3">Serine protease</fullName>
    </recommendedName>
</protein>
<evidence type="ECO:0000313" key="2">
    <source>
        <dbReference type="Proteomes" id="UP000265040"/>
    </source>
</evidence>
<dbReference type="GO" id="GO:0006260">
    <property type="term" value="P:DNA replication"/>
    <property type="evidence" value="ECO:0007669"/>
    <property type="project" value="TreeGrafter"/>
</dbReference>
<proteinExistence type="predicted"/>
<dbReference type="InParanoid" id="A0A3Q1IG00"/>
<dbReference type="PANTHER" id="PTHR14389">
    <property type="entry name" value="SI:CH1073-475A24.1"/>
    <property type="match status" value="1"/>
</dbReference>
<reference evidence="1" key="2">
    <citation type="submission" date="2025-08" db="UniProtKB">
        <authorList>
            <consortium name="Ensembl"/>
        </authorList>
    </citation>
    <scope>IDENTIFICATION</scope>
</reference>
<organism evidence="1 2">
    <name type="scientific">Anabas testudineus</name>
    <name type="common">Climbing perch</name>
    <name type="synonym">Anthias testudineus</name>
    <dbReference type="NCBI Taxonomy" id="64144"/>
    <lineage>
        <taxon>Eukaryota</taxon>
        <taxon>Metazoa</taxon>
        <taxon>Chordata</taxon>
        <taxon>Craniata</taxon>
        <taxon>Vertebrata</taxon>
        <taxon>Euteleostomi</taxon>
        <taxon>Actinopterygii</taxon>
        <taxon>Neopterygii</taxon>
        <taxon>Teleostei</taxon>
        <taxon>Neoteleostei</taxon>
        <taxon>Acanthomorphata</taxon>
        <taxon>Anabantaria</taxon>
        <taxon>Anabantiformes</taxon>
        <taxon>Anabantoidei</taxon>
        <taxon>Anabantidae</taxon>
        <taxon>Anabas</taxon>
    </lineage>
</organism>
<accession>A0A3Q1IG00</accession>
<dbReference type="PANTHER" id="PTHR14389:SF3">
    <property type="entry name" value="PROTEIN FAM111A-LIKE"/>
    <property type="match status" value="1"/>
</dbReference>
<dbReference type="GO" id="GO:0005634">
    <property type="term" value="C:nucleus"/>
    <property type="evidence" value="ECO:0007669"/>
    <property type="project" value="TreeGrafter"/>
</dbReference>
<reference evidence="1" key="3">
    <citation type="submission" date="2025-09" db="UniProtKB">
        <authorList>
            <consortium name="Ensembl"/>
        </authorList>
    </citation>
    <scope>IDENTIFICATION</scope>
</reference>
<dbReference type="STRING" id="64144.ENSATEP00000016463"/>
<keyword evidence="2" id="KW-1185">Reference proteome</keyword>
<evidence type="ECO:0000313" key="1">
    <source>
        <dbReference type="Ensembl" id="ENSATEP00000016463.3"/>
    </source>
</evidence>